<dbReference type="SMART" id="SM00225">
    <property type="entry name" value="BTB"/>
    <property type="match status" value="1"/>
</dbReference>
<accession>A0A2G5VBU4</accession>
<organism evidence="2 3">
    <name type="scientific">Caenorhabditis nigoni</name>
    <dbReference type="NCBI Taxonomy" id="1611254"/>
    <lineage>
        <taxon>Eukaryota</taxon>
        <taxon>Metazoa</taxon>
        <taxon>Ecdysozoa</taxon>
        <taxon>Nematoda</taxon>
        <taxon>Chromadorea</taxon>
        <taxon>Rhabditida</taxon>
        <taxon>Rhabditina</taxon>
        <taxon>Rhabditomorpha</taxon>
        <taxon>Rhabditoidea</taxon>
        <taxon>Rhabditidae</taxon>
        <taxon>Peloderinae</taxon>
        <taxon>Caenorhabditis</taxon>
    </lineage>
</organism>
<proteinExistence type="predicted"/>
<comment type="caution">
    <text evidence="2">The sequence shown here is derived from an EMBL/GenBank/DDBJ whole genome shotgun (WGS) entry which is preliminary data.</text>
</comment>
<protein>
    <recommendedName>
        <fullName evidence="1">BTB domain-containing protein</fullName>
    </recommendedName>
</protein>
<dbReference type="EMBL" id="PDUG01000002">
    <property type="protein sequence ID" value="PIC49210.1"/>
    <property type="molecule type" value="Genomic_DNA"/>
</dbReference>
<dbReference type="Gene3D" id="3.30.710.10">
    <property type="entry name" value="Potassium Channel Kv1.1, Chain A"/>
    <property type="match status" value="1"/>
</dbReference>
<sequence>MRDGDTRRVKFKVSTSNSYQCVTFKNDEIVTNNSFIAFSVFNKLIFFRMTDIVKLNVGGSIFQTTKSTLTKFDGFFRTMFETGIPITKDESGAIFIDRDSKHFRLILNFMRDGDVDLQKYLEDVTEIQKEAEFYLLDGLVELCKKRQTAEDELKTKKQDLEYPNIHEIVLPRNFLLDPMNLDLLEFQEKYGSQFEIYIKIIPPLPMCRWCDFRATQFDNDFRDHDFNRRS</sequence>
<name>A0A2G5VBU4_9PELO</name>
<dbReference type="SUPFAM" id="SSF54695">
    <property type="entry name" value="POZ domain"/>
    <property type="match status" value="1"/>
</dbReference>
<evidence type="ECO:0000313" key="2">
    <source>
        <dbReference type="EMBL" id="PIC49210.1"/>
    </source>
</evidence>
<dbReference type="InterPro" id="IPR000210">
    <property type="entry name" value="BTB/POZ_dom"/>
</dbReference>
<dbReference type="PROSITE" id="PS50097">
    <property type="entry name" value="BTB"/>
    <property type="match status" value="1"/>
</dbReference>
<keyword evidence="3" id="KW-1185">Reference proteome</keyword>
<evidence type="ECO:0000313" key="3">
    <source>
        <dbReference type="Proteomes" id="UP000230233"/>
    </source>
</evidence>
<dbReference type="AlphaFoldDB" id="A0A2G5VBU4"/>
<dbReference type="InterPro" id="IPR011333">
    <property type="entry name" value="SKP1/BTB/POZ_sf"/>
</dbReference>
<evidence type="ECO:0000259" key="1">
    <source>
        <dbReference type="PROSITE" id="PS50097"/>
    </source>
</evidence>
<feature type="domain" description="BTB" evidence="1">
    <location>
        <begin position="51"/>
        <end position="119"/>
    </location>
</feature>
<dbReference type="PANTHER" id="PTHR11145">
    <property type="entry name" value="BTB/POZ DOMAIN-CONTAINING ADAPTER FOR CUL3-MEDIATED RHOA DEGRADATION PROTEIN FAMILY MEMBER"/>
    <property type="match status" value="1"/>
</dbReference>
<dbReference type="GO" id="GO:0051260">
    <property type="term" value="P:protein homooligomerization"/>
    <property type="evidence" value="ECO:0007669"/>
    <property type="project" value="InterPro"/>
</dbReference>
<reference evidence="3" key="1">
    <citation type="submission" date="2017-10" db="EMBL/GenBank/DDBJ databases">
        <title>Rapid genome shrinkage in a self-fertile nematode reveals novel sperm competition proteins.</title>
        <authorList>
            <person name="Yin D."/>
            <person name="Schwarz E.M."/>
            <person name="Thomas C.G."/>
            <person name="Felde R.L."/>
            <person name="Korf I.F."/>
            <person name="Cutter A.D."/>
            <person name="Schartner C.M."/>
            <person name="Ralston E.J."/>
            <person name="Meyer B.J."/>
            <person name="Haag E.S."/>
        </authorList>
    </citation>
    <scope>NUCLEOTIDE SEQUENCE [LARGE SCALE GENOMIC DNA]</scope>
    <source>
        <strain evidence="3">JU1422</strain>
    </source>
</reference>
<dbReference type="STRING" id="1611254.A0A2G5VBU4"/>
<gene>
    <name evidence="2" type="primary">Cnig_chr_II.g7889</name>
    <name evidence="2" type="ORF">B9Z55_007889</name>
</gene>
<dbReference type="Proteomes" id="UP000230233">
    <property type="component" value="Chromosome II"/>
</dbReference>
<dbReference type="PANTHER" id="PTHR11145:SF19">
    <property type="entry name" value="BTB DOMAIN-CONTAINING PROTEIN-RELATED"/>
    <property type="match status" value="1"/>
</dbReference>
<dbReference type="Pfam" id="PF02214">
    <property type="entry name" value="BTB_2"/>
    <property type="match status" value="1"/>
</dbReference>
<dbReference type="InterPro" id="IPR045068">
    <property type="entry name" value="BACURD1-3"/>
</dbReference>
<dbReference type="OrthoDB" id="2414723at2759"/>
<dbReference type="InterPro" id="IPR003131">
    <property type="entry name" value="T1-type_BTB"/>
</dbReference>